<feature type="binding site" evidence="10">
    <location>
        <position position="157"/>
    </location>
    <ligand>
        <name>a divalent metal cation</name>
        <dbReference type="ChEBI" id="CHEBI:60240"/>
    </ligand>
</feature>
<keyword evidence="7 10" id="KW-0012">Acyltransferase</keyword>
<dbReference type="GO" id="GO:0000408">
    <property type="term" value="C:EKC/KEOPS complex"/>
    <property type="evidence" value="ECO:0007669"/>
    <property type="project" value="InterPro"/>
</dbReference>
<feature type="region of interest" description="Disordered" evidence="11">
    <location>
        <begin position="364"/>
        <end position="444"/>
    </location>
</feature>
<dbReference type="AlphaFoldDB" id="A0A2A9M4D5"/>
<comment type="cofactor">
    <cofactor evidence="10">
        <name>a divalent metal cation</name>
        <dbReference type="ChEBI" id="CHEBI:60240"/>
    </cofactor>
    <text evidence="10">Binds 1 divalent metal cation per subunit.</text>
</comment>
<feature type="domain" description="Gcp-like" evidence="12">
    <location>
        <begin position="54"/>
        <end position="214"/>
    </location>
</feature>
<proteinExistence type="inferred from homology"/>
<comment type="subcellular location">
    <subcellularLocation>
        <location evidence="10">Cytoplasm</location>
    </subcellularLocation>
    <subcellularLocation>
        <location evidence="10">Nucleus</location>
    </subcellularLocation>
</comment>
<dbReference type="GO" id="GO:0005737">
    <property type="term" value="C:cytoplasm"/>
    <property type="evidence" value="ECO:0007669"/>
    <property type="project" value="UniProtKB-SubCell"/>
</dbReference>
<name>A0A2A9M4D5_BESBE</name>
<organism evidence="13 14">
    <name type="scientific">Besnoitia besnoiti</name>
    <name type="common">Apicomplexan protozoan</name>
    <dbReference type="NCBI Taxonomy" id="94643"/>
    <lineage>
        <taxon>Eukaryota</taxon>
        <taxon>Sar</taxon>
        <taxon>Alveolata</taxon>
        <taxon>Apicomplexa</taxon>
        <taxon>Conoidasida</taxon>
        <taxon>Coccidia</taxon>
        <taxon>Eucoccidiorida</taxon>
        <taxon>Eimeriorina</taxon>
        <taxon>Sarcocystidae</taxon>
        <taxon>Besnoitia</taxon>
    </lineage>
</organism>
<dbReference type="PANTHER" id="PTHR11735">
    <property type="entry name" value="TRNA N6-ADENOSINE THREONYLCARBAMOYLTRANSFERASE"/>
    <property type="match status" value="1"/>
</dbReference>
<feature type="region of interest" description="Disordered" evidence="11">
    <location>
        <begin position="294"/>
        <end position="352"/>
    </location>
</feature>
<dbReference type="InterPro" id="IPR034680">
    <property type="entry name" value="Kae1_archaea_euk"/>
</dbReference>
<keyword evidence="4 10" id="KW-0819">tRNA processing</keyword>
<feature type="domain" description="Gcp-like" evidence="12">
    <location>
        <begin position="425"/>
        <end position="534"/>
    </location>
</feature>
<comment type="similarity">
    <text evidence="10">Belongs to the KAE1 / TsaD family.</text>
</comment>
<evidence type="ECO:0000256" key="2">
    <source>
        <dbReference type="ARBA" id="ARBA00022490"/>
    </source>
</evidence>
<keyword evidence="14" id="KW-1185">Reference proteome</keyword>
<feature type="binding site" evidence="10">
    <location>
        <position position="136"/>
    </location>
    <ligand>
        <name>a divalent metal cation</name>
        <dbReference type="ChEBI" id="CHEBI:60240"/>
    </ligand>
</feature>
<dbReference type="GO" id="GO:0046872">
    <property type="term" value="F:metal ion binding"/>
    <property type="evidence" value="ECO:0007669"/>
    <property type="project" value="UniProtKB-KW"/>
</dbReference>
<keyword evidence="10" id="KW-0539">Nucleus</keyword>
<feature type="binding site" evidence="10">
    <location>
        <position position="140"/>
    </location>
    <ligand>
        <name>a divalent metal cation</name>
        <dbReference type="ChEBI" id="CHEBI:60240"/>
    </ligand>
</feature>
<keyword evidence="2 10" id="KW-0963">Cytoplasm</keyword>
<evidence type="ECO:0000256" key="10">
    <source>
        <dbReference type="HAMAP-Rule" id="MF_03180"/>
    </source>
</evidence>
<feature type="binding site" evidence="10">
    <location>
        <position position="204"/>
    </location>
    <ligand>
        <name>substrate</name>
    </ligand>
</feature>
<feature type="binding site" evidence="10">
    <location>
        <begin position="157"/>
        <end position="161"/>
    </location>
    <ligand>
        <name>substrate</name>
    </ligand>
</feature>
<dbReference type="STRING" id="94643.A0A2A9M4D5"/>
<comment type="catalytic activity">
    <reaction evidence="9 10">
        <text>L-threonylcarbamoyladenylate + adenosine(37) in tRNA = N(6)-L-threonylcarbamoyladenosine(37) in tRNA + AMP + H(+)</text>
        <dbReference type="Rhea" id="RHEA:37059"/>
        <dbReference type="Rhea" id="RHEA-COMP:10162"/>
        <dbReference type="Rhea" id="RHEA-COMP:10163"/>
        <dbReference type="ChEBI" id="CHEBI:15378"/>
        <dbReference type="ChEBI" id="CHEBI:73682"/>
        <dbReference type="ChEBI" id="CHEBI:74411"/>
        <dbReference type="ChEBI" id="CHEBI:74418"/>
        <dbReference type="ChEBI" id="CHEBI:456215"/>
        <dbReference type="EC" id="2.3.1.234"/>
    </reaction>
</comment>
<keyword evidence="3 10" id="KW-0808">Transferase</keyword>
<evidence type="ECO:0000256" key="6">
    <source>
        <dbReference type="ARBA" id="ARBA00023004"/>
    </source>
</evidence>
<dbReference type="GeneID" id="40306483"/>
<dbReference type="Pfam" id="PF00814">
    <property type="entry name" value="TsaD"/>
    <property type="match status" value="2"/>
</dbReference>
<evidence type="ECO:0000256" key="3">
    <source>
        <dbReference type="ARBA" id="ARBA00022679"/>
    </source>
</evidence>
<feature type="compositionally biased region" description="Basic and acidic residues" evidence="11">
    <location>
        <begin position="369"/>
        <end position="378"/>
    </location>
</feature>
<feature type="region of interest" description="Disordered" evidence="11">
    <location>
        <begin position="227"/>
        <end position="248"/>
    </location>
</feature>
<evidence type="ECO:0000313" key="13">
    <source>
        <dbReference type="EMBL" id="PFH32809.1"/>
    </source>
</evidence>
<feature type="binding site" evidence="10">
    <location>
        <position position="208"/>
    </location>
    <ligand>
        <name>substrate</name>
    </ligand>
</feature>
<dbReference type="RefSeq" id="XP_029216818.1">
    <property type="nucleotide sequence ID" value="XM_029360151.1"/>
</dbReference>
<dbReference type="EC" id="2.3.1.234" evidence="1"/>
<evidence type="ECO:0000313" key="14">
    <source>
        <dbReference type="Proteomes" id="UP000224006"/>
    </source>
</evidence>
<accession>A0A2A9M4D5</accession>
<dbReference type="VEuPathDB" id="ToxoDB:BESB_014220"/>
<evidence type="ECO:0000256" key="7">
    <source>
        <dbReference type="ARBA" id="ARBA00023315"/>
    </source>
</evidence>
<feature type="binding site" evidence="10">
    <location>
        <position position="499"/>
    </location>
    <ligand>
        <name>substrate</name>
    </ligand>
</feature>
<dbReference type="Gene3D" id="3.30.420.40">
    <property type="match status" value="4"/>
</dbReference>
<dbReference type="GO" id="GO:0005634">
    <property type="term" value="C:nucleus"/>
    <property type="evidence" value="ECO:0007669"/>
    <property type="project" value="UniProtKB-SubCell"/>
</dbReference>
<evidence type="ECO:0000259" key="12">
    <source>
        <dbReference type="Pfam" id="PF00814"/>
    </source>
</evidence>
<dbReference type="GO" id="GO:0002949">
    <property type="term" value="P:tRNA threonylcarbamoyladenosine modification"/>
    <property type="evidence" value="ECO:0007669"/>
    <property type="project" value="UniProtKB-UniRule"/>
</dbReference>
<dbReference type="SUPFAM" id="SSF53067">
    <property type="entry name" value="Actin-like ATPase domain"/>
    <property type="match status" value="1"/>
</dbReference>
<evidence type="ECO:0000256" key="1">
    <source>
        <dbReference type="ARBA" id="ARBA00012156"/>
    </source>
</evidence>
<dbReference type="Proteomes" id="UP000224006">
    <property type="component" value="Chromosome IX"/>
</dbReference>
<dbReference type="FunFam" id="3.30.420.40:FF:000037">
    <property type="entry name" value="Probable tRNA N6-adenosine threonylcarbamoyltransferase"/>
    <property type="match status" value="1"/>
</dbReference>
<dbReference type="KEGG" id="bbes:BESB_014220"/>
<evidence type="ECO:0000256" key="9">
    <source>
        <dbReference type="ARBA" id="ARBA00048117"/>
    </source>
</evidence>
<feature type="compositionally biased region" description="Basic and acidic residues" evidence="11">
    <location>
        <begin position="388"/>
        <end position="412"/>
    </location>
</feature>
<evidence type="ECO:0000256" key="11">
    <source>
        <dbReference type="SAM" id="MobiDB-lite"/>
    </source>
</evidence>
<gene>
    <name evidence="13" type="ORF">BESB_014220</name>
</gene>
<feature type="binding site" evidence="10">
    <location>
        <position position="527"/>
    </location>
    <ligand>
        <name>a divalent metal cation</name>
        <dbReference type="ChEBI" id="CHEBI:60240"/>
    </ligand>
</feature>
<protein>
    <recommendedName>
        <fullName evidence="1">N(6)-L-threonylcarbamoyladenine synthase</fullName>
        <ecNumber evidence="1">2.3.1.234</ecNumber>
    </recommendedName>
    <alternativeName>
        <fullName evidence="8">N6-L-threonylcarbamoyladenine synthase</fullName>
    </alternativeName>
</protein>
<feature type="binding site" evidence="10">
    <location>
        <position position="189"/>
    </location>
    <ligand>
        <name>substrate</name>
    </ligand>
</feature>
<keyword evidence="6" id="KW-0408">Iron</keyword>
<evidence type="ECO:0000256" key="5">
    <source>
        <dbReference type="ARBA" id="ARBA00022723"/>
    </source>
</evidence>
<feature type="compositionally biased region" description="Basic and acidic residues" evidence="11">
    <location>
        <begin position="314"/>
        <end position="332"/>
    </location>
</feature>
<comment type="caution">
    <text evidence="13">The sequence shown here is derived from an EMBL/GenBank/DDBJ whole genome shotgun (WGS) entry which is preliminary data.</text>
</comment>
<dbReference type="OrthoDB" id="10254073at2759"/>
<evidence type="ECO:0000256" key="8">
    <source>
        <dbReference type="ARBA" id="ARBA00030439"/>
    </source>
</evidence>
<evidence type="ECO:0000256" key="4">
    <source>
        <dbReference type="ARBA" id="ARBA00022694"/>
    </source>
</evidence>
<reference evidence="13 14" key="1">
    <citation type="submission" date="2017-09" db="EMBL/GenBank/DDBJ databases">
        <title>Genome sequencing of Besnoitia besnoiti strain Bb-Ger1.</title>
        <authorList>
            <person name="Schares G."/>
            <person name="Venepally P."/>
            <person name="Lorenzi H.A."/>
        </authorList>
    </citation>
    <scope>NUCLEOTIDE SEQUENCE [LARGE SCALE GENOMIC DNA]</scope>
    <source>
        <strain evidence="13 14">Bb-Ger1</strain>
    </source>
</reference>
<feature type="compositionally biased region" description="Polar residues" evidence="11">
    <location>
        <begin position="227"/>
        <end position="239"/>
    </location>
</feature>
<dbReference type="HAMAP" id="MF_01446">
    <property type="entry name" value="Kae1"/>
    <property type="match status" value="1"/>
</dbReference>
<keyword evidence="5 10" id="KW-0479">Metal-binding</keyword>
<dbReference type="CDD" id="cd24132">
    <property type="entry name" value="ASKHA_NBD_OSGEP_like_euk"/>
    <property type="match status" value="1"/>
</dbReference>
<dbReference type="EMBL" id="NWUJ01000010">
    <property type="protein sequence ID" value="PFH32809.1"/>
    <property type="molecule type" value="Genomic_DNA"/>
</dbReference>
<dbReference type="InterPro" id="IPR043129">
    <property type="entry name" value="ATPase_NBD"/>
</dbReference>
<sequence length="572" mass="61506">MMASAPSRFFTSPHRMPCHPSPTPGEPFLCLGIESSANKVGVGIVSSTGAILSNPRKTFITPPGTGFLPRETALHHQGVIVGLVQQALTEAGVEPRHLHCIAYTSGPGMGAPLAVGAMTARTLALLWSRPLVAVNHCVAHIEMGRLVTGCSNPVVLYVSGGNTQVIGYADGRYRILGETLDVAVGNCIDRLARLLHLPNDPAPGYQVEQLARRFAEARSLRFCPLSTPRSGAVPSSAQRDSAARSVDCSQGSDAAELLPLPYTVKGMDLSFSGVLSRLEDITGTMRRYKRLQNDSVQAVTSREGMDAGASIQPSKDETIGTQHDTKGDESSGKTRVLKHSGSHGKQAANGVVVGGGDVVEECSPCSRTDGGDSQKDDYCQEGSGSNERGPDGNSAEKRRRREGERQNTKKPEPCLSKETLSAAEETEKSAERGSPCETERAKTETPALFEGLPTHLLSPESLCFSAQETIFAMLTEVTERAMALQHADQVLVVGGVGCNLRLQQMLNEMALRRGASMGGMDDRYCIDNGAMVAYLGCLMAARGQFVEVNKAHYRQRFRTDEVPVLWRDNERQ</sequence>
<dbReference type="InterPro" id="IPR017861">
    <property type="entry name" value="KAE1/TsaD"/>
</dbReference>
<dbReference type="PRINTS" id="PR00789">
    <property type="entry name" value="OSIALOPTASE"/>
</dbReference>
<dbReference type="GO" id="GO:0061711">
    <property type="term" value="F:tRNA N(6)-L-threonylcarbamoyladenine synthase activity"/>
    <property type="evidence" value="ECO:0007669"/>
    <property type="project" value="UniProtKB-EC"/>
</dbReference>
<dbReference type="PANTHER" id="PTHR11735:SF14">
    <property type="entry name" value="TRNA N6-ADENOSINE THREONYLCARBAMOYLTRANSFERASE"/>
    <property type="match status" value="1"/>
</dbReference>
<dbReference type="InterPro" id="IPR000905">
    <property type="entry name" value="Gcp-like_dom"/>
</dbReference>